<keyword evidence="2" id="KW-1185">Reference proteome</keyword>
<gene>
    <name evidence="1" type="ORF">A4X06_0g3043</name>
</gene>
<dbReference type="Proteomes" id="UP000077684">
    <property type="component" value="Unassembled WGS sequence"/>
</dbReference>
<dbReference type="AlphaFoldDB" id="A0A8X7MUR5"/>
<accession>A0A8X7MUR5</accession>
<organism evidence="1 2">
    <name type="scientific">Tilletia controversa</name>
    <name type="common">dwarf bunt fungus</name>
    <dbReference type="NCBI Taxonomy" id="13291"/>
    <lineage>
        <taxon>Eukaryota</taxon>
        <taxon>Fungi</taxon>
        <taxon>Dikarya</taxon>
        <taxon>Basidiomycota</taxon>
        <taxon>Ustilaginomycotina</taxon>
        <taxon>Exobasidiomycetes</taxon>
        <taxon>Tilletiales</taxon>
        <taxon>Tilletiaceae</taxon>
        <taxon>Tilletia</taxon>
    </lineage>
</organism>
<proteinExistence type="predicted"/>
<reference evidence="1" key="1">
    <citation type="submission" date="2016-04" db="EMBL/GenBank/DDBJ databases">
        <authorList>
            <person name="Nguyen H.D."/>
            <person name="Samba Siva P."/>
            <person name="Cullis J."/>
            <person name="Levesque C.A."/>
            <person name="Hambleton S."/>
        </authorList>
    </citation>
    <scope>NUCLEOTIDE SEQUENCE</scope>
    <source>
        <strain evidence="1">DAOMC 236426</strain>
    </source>
</reference>
<evidence type="ECO:0000313" key="2">
    <source>
        <dbReference type="Proteomes" id="UP000077684"/>
    </source>
</evidence>
<reference evidence="1" key="2">
    <citation type="journal article" date="2019" name="IMA Fungus">
        <title>Genome sequencing and comparison of five Tilletia species to identify candidate genes for the detection of regulated species infecting wheat.</title>
        <authorList>
            <person name="Nguyen H.D.T."/>
            <person name="Sultana T."/>
            <person name="Kesanakurti P."/>
            <person name="Hambleton S."/>
        </authorList>
    </citation>
    <scope>NUCLEOTIDE SEQUENCE</scope>
    <source>
        <strain evidence="1">DAOMC 236426</strain>
    </source>
</reference>
<sequence length="22" mass="2412">PDSGLNTCLLFGTHIENKILPE</sequence>
<feature type="non-terminal residue" evidence="1">
    <location>
        <position position="1"/>
    </location>
</feature>
<dbReference type="EMBL" id="LWDE02000261">
    <property type="protein sequence ID" value="KAE8249828.1"/>
    <property type="molecule type" value="Genomic_DNA"/>
</dbReference>
<name>A0A8X7MUR5_9BASI</name>
<comment type="caution">
    <text evidence="1">The sequence shown here is derived from an EMBL/GenBank/DDBJ whole genome shotgun (WGS) entry which is preliminary data.</text>
</comment>
<evidence type="ECO:0000313" key="1">
    <source>
        <dbReference type="EMBL" id="KAE8249828.1"/>
    </source>
</evidence>
<protein>
    <submittedName>
        <fullName evidence="1">Uncharacterized protein</fullName>
    </submittedName>
</protein>